<dbReference type="InterPro" id="IPR004843">
    <property type="entry name" value="Calcineurin-like_PHP"/>
</dbReference>
<dbReference type="CDD" id="cd00144">
    <property type="entry name" value="MPP_PPP_family"/>
    <property type="match status" value="1"/>
</dbReference>
<evidence type="ECO:0000256" key="4">
    <source>
        <dbReference type="ARBA" id="ARBA00022912"/>
    </source>
</evidence>
<dbReference type="SMART" id="SM00156">
    <property type="entry name" value="PP2Ac"/>
    <property type="match status" value="1"/>
</dbReference>
<dbReference type="PROSITE" id="PS00125">
    <property type="entry name" value="SER_THR_PHOSPHATASE"/>
    <property type="match status" value="1"/>
</dbReference>
<accession>A2F3B4</accession>
<dbReference type="GO" id="GO:0005634">
    <property type="term" value="C:nucleus"/>
    <property type="evidence" value="ECO:0000318"/>
    <property type="project" value="GO_Central"/>
</dbReference>
<dbReference type="GO" id="GO:0004722">
    <property type="term" value="F:protein serine/threonine phosphatase activity"/>
    <property type="evidence" value="ECO:0000318"/>
    <property type="project" value="GO_Central"/>
</dbReference>
<evidence type="ECO:0000313" key="10">
    <source>
        <dbReference type="EMBL" id="EAY00623.1"/>
    </source>
</evidence>
<dbReference type="SUPFAM" id="SSF56300">
    <property type="entry name" value="Metallo-dependent phosphatases"/>
    <property type="match status" value="1"/>
</dbReference>
<name>A2F3B4_TRIV3</name>
<dbReference type="AlphaFoldDB" id="A2F3B4"/>
<keyword evidence="2" id="KW-0479">Metal-binding</keyword>
<dbReference type="Gene3D" id="3.60.21.10">
    <property type="match status" value="1"/>
</dbReference>
<evidence type="ECO:0000256" key="8">
    <source>
        <dbReference type="RuleBase" id="RU004273"/>
    </source>
</evidence>
<evidence type="ECO:0000313" key="11">
    <source>
        <dbReference type="Proteomes" id="UP000001542"/>
    </source>
</evidence>
<evidence type="ECO:0000259" key="9">
    <source>
        <dbReference type="PROSITE" id="PS00125"/>
    </source>
</evidence>
<evidence type="ECO:0000256" key="3">
    <source>
        <dbReference type="ARBA" id="ARBA00022801"/>
    </source>
</evidence>
<dbReference type="InParanoid" id="A2F3B4"/>
<keyword evidence="5" id="KW-0464">Manganese</keyword>
<reference evidence="10" key="1">
    <citation type="submission" date="2006-10" db="EMBL/GenBank/DDBJ databases">
        <authorList>
            <person name="Amadeo P."/>
            <person name="Zhao Q."/>
            <person name="Wortman J."/>
            <person name="Fraser-Liggett C."/>
            <person name="Carlton J."/>
        </authorList>
    </citation>
    <scope>NUCLEOTIDE SEQUENCE</scope>
    <source>
        <strain evidence="10">G3</strain>
    </source>
</reference>
<dbReference type="OrthoDB" id="10465824at2759"/>
<dbReference type="FunFam" id="3.60.21.10:FF:000069">
    <property type="entry name" value="Serine/threonine-protein phosphatase"/>
    <property type="match status" value="1"/>
</dbReference>
<dbReference type="InterPro" id="IPR006186">
    <property type="entry name" value="Ser/Thr-sp_prot-phosphatase"/>
</dbReference>
<dbReference type="VEuPathDB" id="TrichDB:TVAGG3_1028120"/>
<gene>
    <name evidence="10" type="ORF">TVAG_181010</name>
</gene>
<dbReference type="InterPro" id="IPR029052">
    <property type="entry name" value="Metallo-depent_PP-like"/>
</dbReference>
<dbReference type="EC" id="3.1.3.16" evidence="8"/>
<dbReference type="GO" id="GO:0046872">
    <property type="term" value="F:metal ion binding"/>
    <property type="evidence" value="ECO:0007669"/>
    <property type="project" value="UniProtKB-KW"/>
</dbReference>
<comment type="similarity">
    <text evidence="8">Belongs to the PPP phosphatase family.</text>
</comment>
<dbReference type="STRING" id="5722.A2F3B4"/>
<comment type="cofactor">
    <cofactor evidence="1">
        <name>Mn(2+)</name>
        <dbReference type="ChEBI" id="CHEBI:29035"/>
    </cofactor>
</comment>
<keyword evidence="11" id="KW-1185">Reference proteome</keyword>
<comment type="catalytic activity">
    <reaction evidence="7 8">
        <text>O-phospho-L-threonyl-[protein] + H2O = L-threonyl-[protein] + phosphate</text>
        <dbReference type="Rhea" id="RHEA:47004"/>
        <dbReference type="Rhea" id="RHEA-COMP:11060"/>
        <dbReference type="Rhea" id="RHEA-COMP:11605"/>
        <dbReference type="ChEBI" id="CHEBI:15377"/>
        <dbReference type="ChEBI" id="CHEBI:30013"/>
        <dbReference type="ChEBI" id="CHEBI:43474"/>
        <dbReference type="ChEBI" id="CHEBI:61977"/>
        <dbReference type="EC" id="3.1.3.16"/>
    </reaction>
</comment>
<evidence type="ECO:0000256" key="6">
    <source>
        <dbReference type="ARBA" id="ARBA00047761"/>
    </source>
</evidence>
<dbReference type="PANTHER" id="PTHR11668">
    <property type="entry name" value="SERINE/THREONINE PROTEIN PHOSPHATASE"/>
    <property type="match status" value="1"/>
</dbReference>
<dbReference type="eggNOG" id="KOG0374">
    <property type="taxonomic scope" value="Eukaryota"/>
</dbReference>
<evidence type="ECO:0000256" key="7">
    <source>
        <dbReference type="ARBA" id="ARBA00048336"/>
    </source>
</evidence>
<protein>
    <recommendedName>
        <fullName evidence="8">Serine/threonine-protein phosphatase</fullName>
        <ecNumber evidence="8">3.1.3.16</ecNumber>
    </recommendedName>
</protein>
<evidence type="ECO:0000256" key="1">
    <source>
        <dbReference type="ARBA" id="ARBA00001936"/>
    </source>
</evidence>
<dbReference type="GO" id="GO:0005737">
    <property type="term" value="C:cytoplasm"/>
    <property type="evidence" value="ECO:0000318"/>
    <property type="project" value="GO_Central"/>
</dbReference>
<dbReference type="EMBL" id="DS113595">
    <property type="protein sequence ID" value="EAY00623.1"/>
    <property type="molecule type" value="Genomic_DNA"/>
</dbReference>
<keyword evidence="4" id="KW-0904">Protein phosphatase</keyword>
<comment type="catalytic activity">
    <reaction evidence="6">
        <text>O-phospho-L-seryl-[protein] + H2O = L-seryl-[protein] + phosphate</text>
        <dbReference type="Rhea" id="RHEA:20629"/>
        <dbReference type="Rhea" id="RHEA-COMP:9863"/>
        <dbReference type="Rhea" id="RHEA-COMP:11604"/>
        <dbReference type="ChEBI" id="CHEBI:15377"/>
        <dbReference type="ChEBI" id="CHEBI:29999"/>
        <dbReference type="ChEBI" id="CHEBI:43474"/>
        <dbReference type="ChEBI" id="CHEBI:83421"/>
        <dbReference type="EC" id="3.1.3.16"/>
    </reaction>
</comment>
<keyword evidence="3 8" id="KW-0378">Hydrolase</keyword>
<evidence type="ECO:0000256" key="5">
    <source>
        <dbReference type="ARBA" id="ARBA00023211"/>
    </source>
</evidence>
<proteinExistence type="inferred from homology"/>
<evidence type="ECO:0000256" key="2">
    <source>
        <dbReference type="ARBA" id="ARBA00022723"/>
    </source>
</evidence>
<dbReference type="PANTHER" id="PTHR11668:SF300">
    <property type="entry name" value="SERINE_THREONINE-PROTEIN PHOSPHATASE"/>
    <property type="match status" value="1"/>
</dbReference>
<reference evidence="10" key="2">
    <citation type="journal article" date="2007" name="Science">
        <title>Draft genome sequence of the sexually transmitted pathogen Trichomonas vaginalis.</title>
        <authorList>
            <person name="Carlton J.M."/>
            <person name="Hirt R.P."/>
            <person name="Silva J.C."/>
            <person name="Delcher A.L."/>
            <person name="Schatz M."/>
            <person name="Zhao Q."/>
            <person name="Wortman J.R."/>
            <person name="Bidwell S.L."/>
            <person name="Alsmark U.C.M."/>
            <person name="Besteiro S."/>
            <person name="Sicheritz-Ponten T."/>
            <person name="Noel C.J."/>
            <person name="Dacks J.B."/>
            <person name="Foster P.G."/>
            <person name="Simillion C."/>
            <person name="Van de Peer Y."/>
            <person name="Miranda-Saavedra D."/>
            <person name="Barton G.J."/>
            <person name="Westrop G.D."/>
            <person name="Mueller S."/>
            <person name="Dessi D."/>
            <person name="Fiori P.L."/>
            <person name="Ren Q."/>
            <person name="Paulsen I."/>
            <person name="Zhang H."/>
            <person name="Bastida-Corcuera F.D."/>
            <person name="Simoes-Barbosa A."/>
            <person name="Brown M.T."/>
            <person name="Hayes R.D."/>
            <person name="Mukherjee M."/>
            <person name="Okumura C.Y."/>
            <person name="Schneider R."/>
            <person name="Smith A.J."/>
            <person name="Vanacova S."/>
            <person name="Villalvazo M."/>
            <person name="Haas B.J."/>
            <person name="Pertea M."/>
            <person name="Feldblyum T.V."/>
            <person name="Utterback T.R."/>
            <person name="Shu C.L."/>
            <person name="Osoegawa K."/>
            <person name="de Jong P.J."/>
            <person name="Hrdy I."/>
            <person name="Horvathova L."/>
            <person name="Zubacova Z."/>
            <person name="Dolezal P."/>
            <person name="Malik S.B."/>
            <person name="Logsdon J.M. Jr."/>
            <person name="Henze K."/>
            <person name="Gupta A."/>
            <person name="Wang C.C."/>
            <person name="Dunne R.L."/>
            <person name="Upcroft J.A."/>
            <person name="Upcroft P."/>
            <person name="White O."/>
            <person name="Salzberg S.L."/>
            <person name="Tang P."/>
            <person name="Chiu C.-H."/>
            <person name="Lee Y.-S."/>
            <person name="Embley T.M."/>
            <person name="Coombs G.H."/>
            <person name="Mottram J.C."/>
            <person name="Tachezy J."/>
            <person name="Fraser-Liggett C.M."/>
            <person name="Johnson P.J."/>
        </authorList>
    </citation>
    <scope>NUCLEOTIDE SEQUENCE [LARGE SCALE GENOMIC DNA]</scope>
    <source>
        <strain evidence="10">G3</strain>
    </source>
</reference>
<dbReference type="Pfam" id="PF00149">
    <property type="entry name" value="Metallophos"/>
    <property type="match status" value="1"/>
</dbReference>
<organism evidence="10 11">
    <name type="scientific">Trichomonas vaginalis (strain ATCC PRA-98 / G3)</name>
    <dbReference type="NCBI Taxonomy" id="412133"/>
    <lineage>
        <taxon>Eukaryota</taxon>
        <taxon>Metamonada</taxon>
        <taxon>Parabasalia</taxon>
        <taxon>Trichomonadida</taxon>
        <taxon>Trichomonadidae</taxon>
        <taxon>Trichomonas</taxon>
    </lineage>
</organism>
<dbReference type="KEGG" id="tva:4758445"/>
<dbReference type="VEuPathDB" id="TrichDB:TVAG_181010"/>
<feature type="domain" description="Serine/threonine specific protein phosphatases" evidence="9">
    <location>
        <begin position="119"/>
        <end position="124"/>
    </location>
</feature>
<dbReference type="SMR" id="A2F3B4"/>
<dbReference type="PRINTS" id="PR00114">
    <property type="entry name" value="STPHPHTASE"/>
</dbReference>
<sequence>METYEIDALIHNILTSVENKSHPFQNSVQVEMLYSLIEQTKGELFEEDSILHLDGDFYVVGDIHGNANDLIRILQTCGYPPDKKYLFLGDYVDRGNNSLEVICLLFALKCRYPNCVYLLRGNHEIERISNTYGFYDEAMYKFNQTLYNEITDTFNFLPFAAIVNKNIFCVHGGIGPHVDLIDSISLDEKPDDIIGENVYVDFLWSDPKNVPLDFIQSKRGSGYYFNSNALSRFLEKNNFKTLIRSHEMCKDGMHRPFNDDKCITVFSNTDYCGRKNHAAVAFLSKDKEIEFKKFKYISPKENNTFHVILPNWLMDVKSTKFLDSLTHSTNSDMESPDANEIEYHNSLSLLL</sequence>
<dbReference type="InterPro" id="IPR050341">
    <property type="entry name" value="PP1_catalytic_subunit"/>
</dbReference>
<dbReference type="RefSeq" id="XP_001313552.1">
    <property type="nucleotide sequence ID" value="XM_001313551.1"/>
</dbReference>
<dbReference type="Proteomes" id="UP000001542">
    <property type="component" value="Unassembled WGS sequence"/>
</dbReference>